<keyword evidence="4" id="KW-1185">Reference proteome</keyword>
<evidence type="ECO:0000256" key="2">
    <source>
        <dbReference type="SAM" id="SignalP"/>
    </source>
</evidence>
<proteinExistence type="predicted"/>
<organism evidence="3 4">
    <name type="scientific">Gordonia jacobaea</name>
    <dbReference type="NCBI Taxonomy" id="122202"/>
    <lineage>
        <taxon>Bacteria</taxon>
        <taxon>Bacillati</taxon>
        <taxon>Actinomycetota</taxon>
        <taxon>Actinomycetes</taxon>
        <taxon>Mycobacteriales</taxon>
        <taxon>Gordoniaceae</taxon>
        <taxon>Gordonia</taxon>
    </lineage>
</organism>
<dbReference type="Proteomes" id="UP000037247">
    <property type="component" value="Unassembled WGS sequence"/>
</dbReference>
<evidence type="ECO:0000256" key="1">
    <source>
        <dbReference type="SAM" id="MobiDB-lite"/>
    </source>
</evidence>
<feature type="signal peptide" evidence="2">
    <location>
        <begin position="1"/>
        <end position="34"/>
    </location>
</feature>
<name>A0ABR5I8W6_9ACTN</name>
<protein>
    <submittedName>
        <fullName evidence="3">Lipase</fullName>
    </submittedName>
</protein>
<feature type="chain" id="PRO_5047129719" evidence="2">
    <location>
        <begin position="35"/>
        <end position="424"/>
    </location>
</feature>
<dbReference type="InterPro" id="IPR005152">
    <property type="entry name" value="Lipase_secreted"/>
</dbReference>
<dbReference type="SUPFAM" id="SSF53474">
    <property type="entry name" value="alpha/beta-Hydrolases"/>
    <property type="match status" value="1"/>
</dbReference>
<dbReference type="PANTHER" id="PTHR34853">
    <property type="match status" value="1"/>
</dbReference>
<reference evidence="3 4" key="1">
    <citation type="submission" date="2015-05" db="EMBL/GenBank/DDBJ databases">
        <title>Draft genome sequence of the bacterium Gordonia jacobaea a new member of the Gordonia genus.</title>
        <authorList>
            <person name="Jimenez-Galisteo G."/>
            <person name="Dominguez A."/>
            <person name="Munoz E."/>
            <person name="Vinas M."/>
        </authorList>
    </citation>
    <scope>NUCLEOTIDE SEQUENCE [LARGE SCALE GENOMIC DNA]</scope>
    <source>
        <strain evidence="4">mv1</strain>
    </source>
</reference>
<dbReference type="Pfam" id="PF03583">
    <property type="entry name" value="LIP"/>
    <property type="match status" value="1"/>
</dbReference>
<feature type="region of interest" description="Disordered" evidence="1">
    <location>
        <begin position="33"/>
        <end position="62"/>
    </location>
</feature>
<sequence>MSRRSVLVRAVVVALLLSLSLLGYSGYSAGSASAAPPSTGQAASPAPAPTVTPANDPFYTPSEPIGGLRPGAVISSRVVTLGTNGTSLPATGTQLLYRTNDAFGAPSSTVTTIISPPGSRPGTPRRMISYHEFYDALGSQCDPSYTLRGGKSSSSAVDVTMIASMVSAGYTVVVPDYEGPNMRWTIGKESAHAALDGIRAAQRFLRAPASTPVGLYGYSGGSIPTGFGAEIAPSYAPELNLVGATAGGVLVNPAHNLAYVNGTTRWSAVIPALMSVYDETYGIGIDKYLSPKGVQVLGDIRGECINNFLGKYPNLTDSSLLLPQYPSLLDVPGIPAAIKANVMGSLGTPRTPMMLGVGDKDGRGDGVMLTADVVGLSRSYCARGLSTSIHVYQGLDHAEALAPWTGDALAYLNDRFAGRPAPRC</sequence>
<evidence type="ECO:0000313" key="3">
    <source>
        <dbReference type="EMBL" id="KNA90139.1"/>
    </source>
</evidence>
<dbReference type="Gene3D" id="3.40.50.1820">
    <property type="entry name" value="alpha/beta hydrolase"/>
    <property type="match status" value="1"/>
</dbReference>
<accession>A0ABR5I8W6</accession>
<gene>
    <name evidence="3" type="ORF">ABW18_17240</name>
</gene>
<dbReference type="PANTHER" id="PTHR34853:SF1">
    <property type="entry name" value="LIPASE 5"/>
    <property type="match status" value="1"/>
</dbReference>
<dbReference type="PIRSF" id="PIRSF029171">
    <property type="entry name" value="Esterase_LipA"/>
    <property type="match status" value="1"/>
</dbReference>
<dbReference type="EMBL" id="LDTZ01000020">
    <property type="protein sequence ID" value="KNA90139.1"/>
    <property type="molecule type" value="Genomic_DNA"/>
</dbReference>
<feature type="compositionally biased region" description="Low complexity" evidence="1">
    <location>
        <begin position="33"/>
        <end position="57"/>
    </location>
</feature>
<evidence type="ECO:0000313" key="4">
    <source>
        <dbReference type="Proteomes" id="UP000037247"/>
    </source>
</evidence>
<dbReference type="InterPro" id="IPR029058">
    <property type="entry name" value="AB_hydrolase_fold"/>
</dbReference>
<keyword evidence="2" id="KW-0732">Signal</keyword>
<comment type="caution">
    <text evidence="3">The sequence shown here is derived from an EMBL/GenBank/DDBJ whole genome shotgun (WGS) entry which is preliminary data.</text>
</comment>
<dbReference type="Gene3D" id="1.10.260.130">
    <property type="match status" value="1"/>
</dbReference>